<dbReference type="KEGG" id="moc:BB934_45065"/>
<dbReference type="EMBL" id="CP016621">
    <property type="protein sequence ID" value="ANY85550.1"/>
    <property type="molecule type" value="Genomic_DNA"/>
</dbReference>
<dbReference type="Pfam" id="PF08751">
    <property type="entry name" value="TrwC"/>
    <property type="match status" value="1"/>
</dbReference>
<dbReference type="Pfam" id="PF13604">
    <property type="entry name" value="AAA_30"/>
    <property type="match status" value="1"/>
</dbReference>
<proteinExistence type="predicted"/>
<dbReference type="RefSeq" id="WP_099516321.1">
    <property type="nucleotide sequence ID" value="NZ_CP016621.1"/>
</dbReference>
<dbReference type="Gene3D" id="3.40.50.300">
    <property type="entry name" value="P-loop containing nucleotide triphosphate hydrolases"/>
    <property type="match status" value="2"/>
</dbReference>
<dbReference type="InterPro" id="IPR014862">
    <property type="entry name" value="TrwC"/>
</dbReference>
<dbReference type="CDD" id="cd18809">
    <property type="entry name" value="SF1_C_RecD"/>
    <property type="match status" value="1"/>
</dbReference>
<protein>
    <recommendedName>
        <fullName evidence="2">TrwC relaxase domain-containing protein</fullName>
    </recommendedName>
</protein>
<reference evidence="3" key="1">
    <citation type="submission" date="2016-07" db="EMBL/GenBank/DDBJ databases">
        <title>Microvirga ossetica sp. nov. a new species of rhizobia isolated from root nodules of the legume species Vicia alpestris Steven originated from North Ossetia region in the Caucasus.</title>
        <authorList>
            <person name="Safronova V.I."/>
            <person name="Kuznetsova I.G."/>
            <person name="Sazanova A.L."/>
            <person name="Belimov A."/>
            <person name="Andronov E."/>
            <person name="Osledkin Y.S."/>
            <person name="Onishchuk O.P."/>
            <person name="Kurchak O.N."/>
            <person name="Shaposhnikov A.I."/>
            <person name="Willems A."/>
            <person name="Tikhonovich I.A."/>
        </authorList>
    </citation>
    <scope>NUCLEOTIDE SEQUENCE [LARGE SCALE GENOMIC DNA]</scope>
    <source>
        <strain evidence="3">V5/3M</strain>
        <plasmid evidence="3">unnamed5</plasmid>
    </source>
</reference>
<dbReference type="SUPFAM" id="SSF55464">
    <property type="entry name" value="Origin of replication-binding domain, RBD-like"/>
    <property type="match status" value="1"/>
</dbReference>
<organism evidence="3">
    <name type="scientific">Microvirga ossetica</name>
    <dbReference type="NCBI Taxonomy" id="1882682"/>
    <lineage>
        <taxon>Bacteria</taxon>
        <taxon>Pseudomonadati</taxon>
        <taxon>Pseudomonadota</taxon>
        <taxon>Alphaproteobacteria</taxon>
        <taxon>Hyphomicrobiales</taxon>
        <taxon>Methylobacteriaceae</taxon>
        <taxon>Microvirga</taxon>
    </lineage>
</organism>
<feature type="region of interest" description="Disordered" evidence="1">
    <location>
        <begin position="1568"/>
        <end position="1627"/>
    </location>
</feature>
<dbReference type="OrthoDB" id="1826980at2"/>
<feature type="compositionally biased region" description="Basic and acidic residues" evidence="1">
    <location>
        <begin position="1572"/>
        <end position="1613"/>
    </location>
</feature>
<evidence type="ECO:0000256" key="1">
    <source>
        <dbReference type="SAM" id="MobiDB-lite"/>
    </source>
</evidence>
<dbReference type="Pfam" id="PF13155">
    <property type="entry name" value="Toprim_2"/>
    <property type="match status" value="1"/>
</dbReference>
<name>A0A1B2EZY4_9HYPH</name>
<dbReference type="SUPFAM" id="SSF52540">
    <property type="entry name" value="P-loop containing nucleoside triphosphate hydrolases"/>
    <property type="match status" value="2"/>
</dbReference>
<accession>A0A1B2EZY4</accession>
<dbReference type="NCBIfam" id="NF041492">
    <property type="entry name" value="MobF"/>
    <property type="match status" value="1"/>
</dbReference>
<evidence type="ECO:0000313" key="3">
    <source>
        <dbReference type="EMBL" id="ANY85550.1"/>
    </source>
</evidence>
<evidence type="ECO:0000259" key="2">
    <source>
        <dbReference type="Pfam" id="PF08751"/>
    </source>
</evidence>
<dbReference type="Gene3D" id="3.40.1360.10">
    <property type="match status" value="1"/>
</dbReference>
<feature type="domain" description="TrwC relaxase" evidence="2">
    <location>
        <begin position="138"/>
        <end position="446"/>
    </location>
</feature>
<gene>
    <name evidence="3" type="ORF">BB934_45065</name>
</gene>
<sequence length="1627" mass="180652">MAMTVWTLNSVDYYHHMAKDHAAEMASGISRTAILYASDTVRTIPILGELPMILPDDVKARLGEVGITEIHTWKELKEIQAAAEKWANEPLDEKLRKRWEKVGLAHVKTWGDVQALDAETRKAKKVTWVIKAEEKARDKKVKGVLDYYDNGANSEEAVGLWWTPNDPVTKDGKPYKRDLTRDIATGQTVDPKVFRDLANGIHPITGEQCIKGTAKKKNADGTEQEFARKKGYDLHVSAPKSFSGAWAMLYAAKDPRAELLTKAHDRANEKALRIAIQQMGLIYVRNGHAGQGETEIPAEIPVARFRHHTSRAGDPQIHTHNVILNIAVRGSDGAIRSIDNKKLMQLKGALAALYRAELAKELKEALGVAVVRDDRNFRIAGFPEDLEMQFSKRRKRILEIMDEQGYDGTEKHRDAAQNANFVSRTKKEDLPPLSVLADSWKKQAADLGHDLDSVFNSMKAAWQKQEIEANEAWEAKKQEAAERGETIEGDRPPYDLKALTESVFTKLTQHNMTFDEKILSREVYEALQVHVGADEAMRVLEEITRSDELIIIPGTESDPVYTTRTMQNMEREMLLTARAMKGAVEPFDKDYVEGIIALGRPGADGKMYPLRDEQAEGVRHALIRGDQIVLIEGKAGAGKSFMSGAIKDALERKGFDVYGIAPSHKAKEVLRDDTQLREELTAAVAGFLAGYDKGTIKPNAKSAILIDECGMIGSHEMARLVQVAKATGCRLIALGDTKQLQPVAAGAPMAALAKVLGSHVLKDIERQQIKWQRPLSVKLASGDAKLATEALEEYAKFGHIKLRQDGETARKELVESFFRQADKYKHDPKWTQLIIAPTNAACTYVNDYVREEKRRRGELTGPEVMLESVTRGRNGRVTDRGFANGDRIIIGETVKFKDFQIANNSTGTLVSIKKQPGEEAVLHIRWDNGLETITKESELIGYREKGSNLKYPKLSHSYCVTVHASQGSTVSACYIYGGGAGNDGDGGAMGLEAAYVAMTRHKWVMEMYVDESRLCDQIAAEKGQDFKITKGKGKKAALPENDAGDDVVVTEKEIKARLFKELSKSEAKKNISDFHRSIEEFLARGEDSPHHSKEATPQIAIEAAPEAIVSDRKVDGEKEEVVMGDTDNRKPGPLGSLLRRSGLRPAAPIVVPAQPAANALKGEAGPAPVDTAPVPGSLRATAMASMAAKPATTEAQKEVYGRIQQRMKNPGEVPTIQRATPDEVNYYVRYDLHDYFTKKRGMFDKPGAYPKGNSSLRDDGVLEFTLKDGKQTVVVSKMPNGMWFWYNRHSKAKGTILDYVKEQEGGNYGRAIRSLRQDLRWDPATASGSSIGSTAGNGQRIEKSFREQVEDRAARDFDQTKKASIQYLWDGLKEGFSSYLRDRGITSDTQTRFGSFIRNGCSWDSQRGRNVGFAMQSLSGEVVGIISKGPKSKITDERDFSMNAKGSQSALAIMGETANPHIIYIGENPIDCMSVFQKEGSPEGAMIASFAGQTTKGGLADLYTLAKKHPTAEIRVAVDNDEPGQRYFEDIEKHVKEARGDLSLMVDARPNPNYKDWNDEIRSKMWTPTEADDIRAQDDAWKRHNARKADKPMPDTRMERGSDDKADPFERPSRPRRRGLSPYMPQS</sequence>
<dbReference type="InterPro" id="IPR027417">
    <property type="entry name" value="P-loop_NTPase"/>
</dbReference>
<keyword evidence="3" id="KW-0614">Plasmid</keyword>
<geneLocation type="plasmid" evidence="3">
    <name>unnamed5</name>
</geneLocation>